<gene>
    <name evidence="1" type="ORF">Fot_08361</name>
</gene>
<evidence type="ECO:0000313" key="2">
    <source>
        <dbReference type="Proteomes" id="UP001604277"/>
    </source>
</evidence>
<comment type="caution">
    <text evidence="1">The sequence shown here is derived from an EMBL/GenBank/DDBJ whole genome shotgun (WGS) entry which is preliminary data.</text>
</comment>
<accession>A0ABD1WYE2</accession>
<sequence>MDIRKTQHPSLPVLILSPKAAKAKDTTALSQVAVDSVIDFSNKTNVFFKVISKDKKMKPILKPIIKECISTIAQFKLVANDVKEEVILASFDIQMAGDEIDASRNKIILKHVKLCTNIADSVK</sequence>
<proteinExistence type="predicted"/>
<organism evidence="1 2">
    <name type="scientific">Forsythia ovata</name>
    <dbReference type="NCBI Taxonomy" id="205694"/>
    <lineage>
        <taxon>Eukaryota</taxon>
        <taxon>Viridiplantae</taxon>
        <taxon>Streptophyta</taxon>
        <taxon>Embryophyta</taxon>
        <taxon>Tracheophyta</taxon>
        <taxon>Spermatophyta</taxon>
        <taxon>Magnoliopsida</taxon>
        <taxon>eudicotyledons</taxon>
        <taxon>Gunneridae</taxon>
        <taxon>Pentapetalae</taxon>
        <taxon>asterids</taxon>
        <taxon>lamiids</taxon>
        <taxon>Lamiales</taxon>
        <taxon>Oleaceae</taxon>
        <taxon>Forsythieae</taxon>
        <taxon>Forsythia</taxon>
    </lineage>
</organism>
<reference evidence="2" key="1">
    <citation type="submission" date="2024-07" db="EMBL/GenBank/DDBJ databases">
        <title>Two chromosome-level genome assemblies of Korean endemic species Abeliophyllum distichum and Forsythia ovata (Oleaceae).</title>
        <authorList>
            <person name="Jang H."/>
        </authorList>
    </citation>
    <scope>NUCLEOTIDE SEQUENCE [LARGE SCALE GENOMIC DNA]</scope>
</reference>
<keyword evidence="2" id="KW-1185">Reference proteome</keyword>
<dbReference type="Proteomes" id="UP001604277">
    <property type="component" value="Unassembled WGS sequence"/>
</dbReference>
<dbReference type="EMBL" id="JBFOLJ010000002">
    <property type="protein sequence ID" value="KAL2554742.1"/>
    <property type="molecule type" value="Genomic_DNA"/>
</dbReference>
<dbReference type="AlphaFoldDB" id="A0ABD1WYE2"/>
<name>A0ABD1WYE2_9LAMI</name>
<protein>
    <submittedName>
        <fullName evidence="1">PMEI domain-containing protein</fullName>
    </submittedName>
</protein>
<evidence type="ECO:0000313" key="1">
    <source>
        <dbReference type="EMBL" id="KAL2554742.1"/>
    </source>
</evidence>